<reference evidence="1 2" key="1">
    <citation type="journal article" date="2024" name="Ann. Entomol. Soc. Am.">
        <title>Genomic analyses of the southern and eastern yellowjacket wasps (Hymenoptera: Vespidae) reveal evolutionary signatures of social life.</title>
        <authorList>
            <person name="Catto M.A."/>
            <person name="Caine P.B."/>
            <person name="Orr S.E."/>
            <person name="Hunt B.G."/>
            <person name="Goodisman M.A.D."/>
        </authorList>
    </citation>
    <scope>NUCLEOTIDE SEQUENCE [LARGE SCALE GENOMIC DNA]</scope>
    <source>
        <strain evidence="1">232</strain>
        <tissue evidence="1">Head and thorax</tissue>
    </source>
</reference>
<dbReference type="Proteomes" id="UP001607303">
    <property type="component" value="Unassembled WGS sequence"/>
</dbReference>
<keyword evidence="2" id="KW-1185">Reference proteome</keyword>
<evidence type="ECO:0000313" key="1">
    <source>
        <dbReference type="EMBL" id="KAL2749094.1"/>
    </source>
</evidence>
<accession>A0ABD2CVC6</accession>
<organism evidence="1 2">
    <name type="scientific">Vespula maculifrons</name>
    <name type="common">Eastern yellow jacket</name>
    <name type="synonym">Wasp</name>
    <dbReference type="NCBI Taxonomy" id="7453"/>
    <lineage>
        <taxon>Eukaryota</taxon>
        <taxon>Metazoa</taxon>
        <taxon>Ecdysozoa</taxon>
        <taxon>Arthropoda</taxon>
        <taxon>Hexapoda</taxon>
        <taxon>Insecta</taxon>
        <taxon>Pterygota</taxon>
        <taxon>Neoptera</taxon>
        <taxon>Endopterygota</taxon>
        <taxon>Hymenoptera</taxon>
        <taxon>Apocrita</taxon>
        <taxon>Aculeata</taxon>
        <taxon>Vespoidea</taxon>
        <taxon>Vespidae</taxon>
        <taxon>Vespinae</taxon>
        <taxon>Vespula</taxon>
    </lineage>
</organism>
<proteinExistence type="predicted"/>
<protein>
    <submittedName>
        <fullName evidence="1">Uncharacterized protein</fullName>
    </submittedName>
</protein>
<evidence type="ECO:0000313" key="2">
    <source>
        <dbReference type="Proteomes" id="UP001607303"/>
    </source>
</evidence>
<dbReference type="AlphaFoldDB" id="A0ABD2CVC6"/>
<dbReference type="EMBL" id="JAYRBN010000028">
    <property type="protein sequence ID" value="KAL2749094.1"/>
    <property type="molecule type" value="Genomic_DNA"/>
</dbReference>
<name>A0ABD2CVC6_VESMC</name>
<comment type="caution">
    <text evidence="1">The sequence shown here is derived from an EMBL/GenBank/DDBJ whole genome shotgun (WGS) entry which is preliminary data.</text>
</comment>
<gene>
    <name evidence="1" type="ORF">V1477_002704</name>
</gene>
<sequence length="60" mass="7692">MVHINHFEFQFLRLYFLDIQKYFYNIDKMITYRQFHWSLLCKEEYLLDFTELNYSLNNKL</sequence>